<comment type="caution">
    <text evidence="1">The sequence shown here is derived from an EMBL/GenBank/DDBJ whole genome shotgun (WGS) entry which is preliminary data.</text>
</comment>
<sequence length="56" mass="6618">MKKLTDDELKELRDALTELNQNKVALGECLMQQQDILSNIQMIKARYYEMEKSLIE</sequence>
<proteinExistence type="predicted"/>
<reference evidence="1" key="1">
    <citation type="journal article" date="2014" name="Front. Microbiol.">
        <title>High frequency of phylogenetically diverse reductive dehalogenase-homologous genes in deep subseafloor sedimentary metagenomes.</title>
        <authorList>
            <person name="Kawai M."/>
            <person name="Futagami T."/>
            <person name="Toyoda A."/>
            <person name="Takaki Y."/>
            <person name="Nishi S."/>
            <person name="Hori S."/>
            <person name="Arai W."/>
            <person name="Tsubouchi T."/>
            <person name="Morono Y."/>
            <person name="Uchiyama I."/>
            <person name="Ito T."/>
            <person name="Fujiyama A."/>
            <person name="Inagaki F."/>
            <person name="Takami H."/>
        </authorList>
    </citation>
    <scope>NUCLEOTIDE SEQUENCE</scope>
    <source>
        <strain evidence="1">Expedition CK06-06</strain>
    </source>
</reference>
<feature type="non-terminal residue" evidence="1">
    <location>
        <position position="56"/>
    </location>
</feature>
<evidence type="ECO:0000313" key="1">
    <source>
        <dbReference type="EMBL" id="GAG03641.1"/>
    </source>
</evidence>
<gene>
    <name evidence="1" type="ORF">S01H1_32497</name>
</gene>
<dbReference type="EMBL" id="BARS01020124">
    <property type="protein sequence ID" value="GAG03641.1"/>
    <property type="molecule type" value="Genomic_DNA"/>
</dbReference>
<protein>
    <submittedName>
        <fullName evidence="1">Uncharacterized protein</fullName>
    </submittedName>
</protein>
<organism evidence="1">
    <name type="scientific">marine sediment metagenome</name>
    <dbReference type="NCBI Taxonomy" id="412755"/>
    <lineage>
        <taxon>unclassified sequences</taxon>
        <taxon>metagenomes</taxon>
        <taxon>ecological metagenomes</taxon>
    </lineage>
</organism>
<dbReference type="AlphaFoldDB" id="X0VSX3"/>
<accession>X0VSX3</accession>
<name>X0VSX3_9ZZZZ</name>